<proteinExistence type="predicted"/>
<feature type="modified residue" description="4-aspartylphosphate" evidence="6">
    <location>
        <position position="53"/>
    </location>
</feature>
<dbReference type="InterPro" id="IPR001789">
    <property type="entry name" value="Sig_transdc_resp-reg_receiver"/>
</dbReference>
<dbReference type="InterPro" id="IPR036388">
    <property type="entry name" value="WH-like_DNA-bd_sf"/>
</dbReference>
<accession>A0A2S7VPA6</accession>
<dbReference type="GO" id="GO:0000976">
    <property type="term" value="F:transcription cis-regulatory region binding"/>
    <property type="evidence" value="ECO:0007669"/>
    <property type="project" value="TreeGrafter"/>
</dbReference>
<comment type="caution">
    <text evidence="8">The sequence shown here is derived from an EMBL/GenBank/DDBJ whole genome shotgun (WGS) entry which is preliminary data.</text>
</comment>
<dbReference type="GO" id="GO:0032993">
    <property type="term" value="C:protein-DNA complex"/>
    <property type="evidence" value="ECO:0007669"/>
    <property type="project" value="TreeGrafter"/>
</dbReference>
<organism evidence="8 9">
    <name type="scientific">Vibrio chagasii</name>
    <dbReference type="NCBI Taxonomy" id="170679"/>
    <lineage>
        <taxon>Bacteria</taxon>
        <taxon>Pseudomonadati</taxon>
        <taxon>Pseudomonadota</taxon>
        <taxon>Gammaproteobacteria</taxon>
        <taxon>Vibrionales</taxon>
        <taxon>Vibrionaceae</taxon>
        <taxon>Vibrio</taxon>
    </lineage>
</organism>
<evidence type="ECO:0000256" key="4">
    <source>
        <dbReference type="ARBA" id="ARBA00023125"/>
    </source>
</evidence>
<dbReference type="SMART" id="SM00448">
    <property type="entry name" value="REC"/>
    <property type="match status" value="1"/>
</dbReference>
<evidence type="ECO:0000256" key="5">
    <source>
        <dbReference type="ARBA" id="ARBA00023163"/>
    </source>
</evidence>
<dbReference type="InterPro" id="IPR001867">
    <property type="entry name" value="OmpR/PhoB-type_DNA-bd"/>
</dbReference>
<keyword evidence="3" id="KW-0805">Transcription regulation</keyword>
<evidence type="ECO:0000256" key="6">
    <source>
        <dbReference type="PROSITE-ProRule" id="PRU00169"/>
    </source>
</evidence>
<gene>
    <name evidence="8" type="ORF">BTO10_04125</name>
</gene>
<dbReference type="GO" id="GO:0005829">
    <property type="term" value="C:cytosol"/>
    <property type="evidence" value="ECO:0007669"/>
    <property type="project" value="TreeGrafter"/>
</dbReference>
<dbReference type="Pfam" id="PF00486">
    <property type="entry name" value="Trans_reg_C"/>
    <property type="match status" value="1"/>
</dbReference>
<dbReference type="AlphaFoldDB" id="A0A2S7VPA6"/>
<name>A0A2S7VPA6_9VIBR</name>
<evidence type="ECO:0000256" key="2">
    <source>
        <dbReference type="ARBA" id="ARBA00023012"/>
    </source>
</evidence>
<dbReference type="SMART" id="SM00862">
    <property type="entry name" value="Trans_reg_C"/>
    <property type="match status" value="1"/>
</dbReference>
<dbReference type="Pfam" id="PF00072">
    <property type="entry name" value="Response_reg"/>
    <property type="match status" value="1"/>
</dbReference>
<evidence type="ECO:0000256" key="3">
    <source>
        <dbReference type="ARBA" id="ARBA00023015"/>
    </source>
</evidence>
<dbReference type="EMBL" id="MSCI01000001">
    <property type="protein sequence ID" value="PQJ63987.1"/>
    <property type="molecule type" value="Genomic_DNA"/>
</dbReference>
<evidence type="ECO:0000256" key="1">
    <source>
        <dbReference type="ARBA" id="ARBA00022553"/>
    </source>
</evidence>
<dbReference type="PROSITE" id="PS50110">
    <property type="entry name" value="RESPONSE_REGULATORY"/>
    <property type="match status" value="1"/>
</dbReference>
<dbReference type="CDD" id="cd17574">
    <property type="entry name" value="REC_OmpR"/>
    <property type="match status" value="1"/>
</dbReference>
<reference evidence="8 9" key="1">
    <citation type="submission" date="2016-12" db="EMBL/GenBank/DDBJ databases">
        <title>Diversity of luminous bacteria.</title>
        <authorList>
            <person name="Yoshizawa S."/>
            <person name="Kogure K."/>
        </authorList>
    </citation>
    <scope>NUCLEOTIDE SEQUENCE [LARGE SCALE GENOMIC DNA]</scope>
    <source>
        <strain evidence="8 9">LC2-408</strain>
    </source>
</reference>
<keyword evidence="9" id="KW-1185">Reference proteome</keyword>
<keyword evidence="1 6" id="KW-0597">Phosphoprotein</keyword>
<evidence type="ECO:0000313" key="9">
    <source>
        <dbReference type="Proteomes" id="UP000238707"/>
    </source>
</evidence>
<dbReference type="InterPro" id="IPR039420">
    <property type="entry name" value="WalR-like"/>
</dbReference>
<dbReference type="GO" id="GO:0006355">
    <property type="term" value="P:regulation of DNA-templated transcription"/>
    <property type="evidence" value="ECO:0007669"/>
    <property type="project" value="InterPro"/>
</dbReference>
<evidence type="ECO:0000259" key="7">
    <source>
        <dbReference type="PROSITE" id="PS50110"/>
    </source>
</evidence>
<dbReference type="Gene3D" id="3.40.50.2300">
    <property type="match status" value="1"/>
</dbReference>
<keyword evidence="5" id="KW-0804">Transcription</keyword>
<dbReference type="RefSeq" id="WP_105023655.1">
    <property type="nucleotide sequence ID" value="NZ_MSCI01000001.1"/>
</dbReference>
<evidence type="ECO:0000313" key="8">
    <source>
        <dbReference type="EMBL" id="PQJ63987.1"/>
    </source>
</evidence>
<feature type="domain" description="Response regulatory" evidence="7">
    <location>
        <begin position="3"/>
        <end position="118"/>
    </location>
</feature>
<protein>
    <submittedName>
        <fullName evidence="8">DNA-binding response regulator</fullName>
    </submittedName>
</protein>
<keyword evidence="2" id="KW-0902">Two-component regulatory system</keyword>
<dbReference type="InterPro" id="IPR011006">
    <property type="entry name" value="CheY-like_superfamily"/>
</dbReference>
<dbReference type="Proteomes" id="UP000238707">
    <property type="component" value="Unassembled WGS sequence"/>
</dbReference>
<dbReference type="GO" id="GO:0000156">
    <property type="term" value="F:phosphorelay response regulator activity"/>
    <property type="evidence" value="ECO:0007669"/>
    <property type="project" value="TreeGrafter"/>
</dbReference>
<dbReference type="SUPFAM" id="SSF52172">
    <property type="entry name" value="CheY-like"/>
    <property type="match status" value="1"/>
</dbReference>
<sequence length="229" mass="26096">MLDILIIEDDNELREMLSYLLSIVEGFNVDSLATGEGAVEHIESKKPRLILLDIQLPGQSGLEILSEVKRKNIPSAIIMMTANDSELCETNSLVLGAHDYVSKPIRSNVLVERIKRQLSAVDKKVTISCDSNNFYLREQDSALIYNDIVVSLIPSEYELVEVLIDANMPMMVSDIFEKIHGFSYHVEDRSIYMRISSLRKKLLRYLPEIQLIKNRRAKGFYLAHPVSKL</sequence>
<dbReference type="PANTHER" id="PTHR48111:SF1">
    <property type="entry name" value="TWO-COMPONENT RESPONSE REGULATOR ORR33"/>
    <property type="match status" value="1"/>
</dbReference>
<dbReference type="PANTHER" id="PTHR48111">
    <property type="entry name" value="REGULATOR OF RPOS"/>
    <property type="match status" value="1"/>
</dbReference>
<keyword evidence="4 8" id="KW-0238">DNA-binding</keyword>
<dbReference type="Gene3D" id="1.10.10.10">
    <property type="entry name" value="Winged helix-like DNA-binding domain superfamily/Winged helix DNA-binding domain"/>
    <property type="match status" value="1"/>
</dbReference>